<dbReference type="PANTHER" id="PTHR43364">
    <property type="entry name" value="NADH-SPECIFIC METHYLGLYOXAL REDUCTASE-RELATED"/>
    <property type="match status" value="1"/>
</dbReference>
<reference evidence="5 6" key="1">
    <citation type="submission" date="2021-07" db="EMBL/GenBank/DDBJ databases">
        <title>Genome data of Colletotrichum spaethianum.</title>
        <authorList>
            <person name="Utami Y.D."/>
            <person name="Hiruma K."/>
        </authorList>
    </citation>
    <scope>NUCLEOTIDE SEQUENCE [LARGE SCALE GENOMIC DNA]</scope>
    <source>
        <strain evidence="5 6">MAFF 242679</strain>
    </source>
</reference>
<dbReference type="EMBL" id="BPPX01000026">
    <property type="protein sequence ID" value="GJC87450.1"/>
    <property type="molecule type" value="Genomic_DNA"/>
</dbReference>
<proteinExistence type="inferred from homology"/>
<keyword evidence="2" id="KW-0560">Oxidoreductase</keyword>
<dbReference type="InterPro" id="IPR050523">
    <property type="entry name" value="AKR_Detox_Biosynth"/>
</dbReference>
<keyword evidence="6" id="KW-1185">Reference proteome</keyword>
<organism evidence="5 6">
    <name type="scientific">Colletotrichum liriopes</name>
    <dbReference type="NCBI Taxonomy" id="708192"/>
    <lineage>
        <taxon>Eukaryota</taxon>
        <taxon>Fungi</taxon>
        <taxon>Dikarya</taxon>
        <taxon>Ascomycota</taxon>
        <taxon>Pezizomycotina</taxon>
        <taxon>Sordariomycetes</taxon>
        <taxon>Hypocreomycetidae</taxon>
        <taxon>Glomerellales</taxon>
        <taxon>Glomerellaceae</taxon>
        <taxon>Colletotrichum</taxon>
        <taxon>Colletotrichum spaethianum species complex</taxon>
    </lineage>
</organism>
<evidence type="ECO:0000313" key="5">
    <source>
        <dbReference type="EMBL" id="GJC87450.1"/>
    </source>
</evidence>
<dbReference type="GO" id="GO:0016491">
    <property type="term" value="F:oxidoreductase activity"/>
    <property type="evidence" value="ECO:0007669"/>
    <property type="project" value="UniProtKB-KW"/>
</dbReference>
<dbReference type="InterPro" id="IPR036812">
    <property type="entry name" value="NAD(P)_OxRdtase_dom_sf"/>
</dbReference>
<comment type="caution">
    <text evidence="5">The sequence shown here is derived from an EMBL/GenBank/DDBJ whole genome shotgun (WGS) entry which is preliminary data.</text>
</comment>
<protein>
    <submittedName>
        <fullName evidence="5">Norsolorinic acid reductase A</fullName>
    </submittedName>
</protein>
<comment type="similarity">
    <text evidence="3">Belongs to the aldo/keto reductase family. Aldo/keto reductase 2 subfamily.</text>
</comment>
<dbReference type="Proteomes" id="UP001055172">
    <property type="component" value="Unassembled WGS sequence"/>
</dbReference>
<evidence type="ECO:0000256" key="3">
    <source>
        <dbReference type="ARBA" id="ARBA00038157"/>
    </source>
</evidence>
<accession>A0AA37GVB5</accession>
<keyword evidence="1" id="KW-0521">NADP</keyword>
<dbReference type="Pfam" id="PF00248">
    <property type="entry name" value="Aldo_ket_red"/>
    <property type="match status" value="1"/>
</dbReference>
<dbReference type="SUPFAM" id="SSF51430">
    <property type="entry name" value="NAD(P)-linked oxidoreductase"/>
    <property type="match status" value="1"/>
</dbReference>
<dbReference type="InterPro" id="IPR023210">
    <property type="entry name" value="NADP_OxRdtase_dom"/>
</dbReference>
<gene>
    <name evidence="5" type="ORF">ColLi_10288</name>
</gene>
<evidence type="ECO:0000256" key="1">
    <source>
        <dbReference type="ARBA" id="ARBA00022857"/>
    </source>
</evidence>
<feature type="domain" description="NADP-dependent oxidoreductase" evidence="4">
    <location>
        <begin position="30"/>
        <end position="354"/>
    </location>
</feature>
<dbReference type="Gene3D" id="3.20.20.100">
    <property type="entry name" value="NADP-dependent oxidoreductase domain"/>
    <property type="match status" value="1"/>
</dbReference>
<dbReference type="PANTHER" id="PTHR43364:SF7">
    <property type="entry name" value="NADP-DEPENDENT OXIDOREDUCTASE DOMAIN-CONTAINING PROTEIN-RELATED"/>
    <property type="match status" value="1"/>
</dbReference>
<dbReference type="AlphaFoldDB" id="A0AA37GVB5"/>
<evidence type="ECO:0000259" key="4">
    <source>
        <dbReference type="Pfam" id="PF00248"/>
    </source>
</evidence>
<name>A0AA37GVB5_9PEZI</name>
<sequence length="412" mass="46346">MSFFEFPPKPKTALGWHRTLSPNAGVKVSPICLGGISIGDSWSSIFGKNEDPFKLLDAYFALGGNFIDTSNIYNSEDSEKLIGQWMEERGIRDQMVIGTKYTAGYRAHNREKEPLQSNFTGNSVKSMHISVRDSLKKLRTDYIDILYVHWWDWTTSVEEVMRGLHAHVMAKEVLYLGVSDTPAWVVVKANACESSRDICRGIPCHRHSTDVRIDARANGLTPFSVYQGKWNVLLRDMEAEIIPMCEDQGMAIVSWASLGGGQLLTSEQREKLKKDPDARPNFYGDFPIALCDKLEALAKKKGTSLQGIALAYLLHQSTYVFPIVGVNTLAHVEAMPEAVGVELSKEDIDMIHEASPFDPRFPMNFFFGNFKPQKYDLSLTAADNQQYRIAAWIDAPPKPSPYKPRKTERETA</sequence>
<evidence type="ECO:0000256" key="2">
    <source>
        <dbReference type="ARBA" id="ARBA00023002"/>
    </source>
</evidence>
<evidence type="ECO:0000313" key="6">
    <source>
        <dbReference type="Proteomes" id="UP001055172"/>
    </source>
</evidence>